<dbReference type="AlphaFoldDB" id="A0A059V6I7"/>
<organism evidence="8">
    <name type="scientific">Melopsittacus undulatus</name>
    <name type="common">Budgerigar</name>
    <name type="synonym">Psittacus undulatus</name>
    <dbReference type="NCBI Taxonomy" id="13146"/>
    <lineage>
        <taxon>Eukaryota</taxon>
        <taxon>Metazoa</taxon>
        <taxon>Chordata</taxon>
        <taxon>Craniata</taxon>
        <taxon>Vertebrata</taxon>
        <taxon>Euteleostomi</taxon>
        <taxon>Archelosauria</taxon>
        <taxon>Archosauria</taxon>
        <taxon>Dinosauria</taxon>
        <taxon>Saurischia</taxon>
        <taxon>Theropoda</taxon>
        <taxon>Coelurosauria</taxon>
        <taxon>Aves</taxon>
        <taxon>Neognathae</taxon>
        <taxon>Neoaves</taxon>
        <taxon>Telluraves</taxon>
        <taxon>Australaves</taxon>
        <taxon>Psittaciformes</taxon>
        <taxon>Psittaculidae</taxon>
        <taxon>Melopsittacus</taxon>
    </lineage>
</organism>
<feature type="signal peptide" evidence="7">
    <location>
        <begin position="1"/>
        <end position="21"/>
    </location>
</feature>
<dbReference type="GO" id="GO:0005179">
    <property type="term" value="F:hormone activity"/>
    <property type="evidence" value="ECO:0007669"/>
    <property type="project" value="InterPro"/>
</dbReference>
<evidence type="ECO:0000313" key="8">
    <source>
        <dbReference type="EMBL" id="AHZ86931.1"/>
    </source>
</evidence>
<dbReference type="EMBL" id="KJ196275">
    <property type="protein sequence ID" value="AHZ86931.1"/>
    <property type="molecule type" value="Genomic_DNA"/>
</dbReference>
<evidence type="ECO:0000256" key="1">
    <source>
        <dbReference type="ARBA" id="ARBA00004613"/>
    </source>
</evidence>
<accession>A0A059V6I7</accession>
<dbReference type="Pfam" id="PF02024">
    <property type="entry name" value="Leptin"/>
    <property type="match status" value="1"/>
</dbReference>
<dbReference type="Gene3D" id="1.20.1250.10">
    <property type="match status" value="1"/>
</dbReference>
<dbReference type="GO" id="GO:0005576">
    <property type="term" value="C:extracellular region"/>
    <property type="evidence" value="ECO:0007669"/>
    <property type="project" value="UniProtKB-SubCell"/>
</dbReference>
<feature type="chain" id="PRO_5001583700" description="Leptin" evidence="7">
    <location>
        <begin position="22"/>
        <end position="173"/>
    </location>
</feature>
<evidence type="ECO:0000256" key="2">
    <source>
        <dbReference type="ARBA" id="ARBA00005834"/>
    </source>
</evidence>
<gene>
    <name evidence="8" type="primary">ob</name>
</gene>
<sequence length="173" mass="17686">MWGPAAPLWALLCLGLPAAAGRPVGLDRVRVDARNLIRTLSTRLQRLQLFPLGVQILGLGAVLEGPPPPLGLGAMGQHLQLFQRLLGALPGGGAAGGAPLAQVATDLETLRHLLGAMGALLRCPPPPPPPPAPPPAPPAVAEAPHTAAGVTLARLRRCLDVLERGLEGGDMGC</sequence>
<reference evidence="8" key="1">
    <citation type="journal article" date="2014" name="Endocrinology">
        <title>Discovery of a Novel Functional Leptin Protein (LEP) in Zebra Finches: Evidence for the Existence of an Authentic Avian Leptin Gene Predominantly Expressed in the Brain and Pituitary.</title>
        <authorList>
            <person name="Huang G."/>
            <person name="Li J."/>
            <person name="Wang Y."/>
            <person name="Lan X."/>
            <person name="Wang Y."/>
        </authorList>
    </citation>
    <scope>NUCLEOTIDE SEQUENCE</scope>
</reference>
<dbReference type="InterPro" id="IPR000065">
    <property type="entry name" value="Leptin"/>
</dbReference>
<name>A0A059V6I7_MELUD</name>
<proteinExistence type="inferred from homology"/>
<evidence type="ECO:0000256" key="3">
    <source>
        <dbReference type="ARBA" id="ARBA00021421"/>
    </source>
</evidence>
<evidence type="ECO:0000256" key="7">
    <source>
        <dbReference type="SAM" id="SignalP"/>
    </source>
</evidence>
<feature type="compositionally biased region" description="Pro residues" evidence="6">
    <location>
        <begin position="123"/>
        <end position="138"/>
    </location>
</feature>
<feature type="region of interest" description="Disordered" evidence="6">
    <location>
        <begin position="122"/>
        <end position="143"/>
    </location>
</feature>
<evidence type="ECO:0000256" key="5">
    <source>
        <dbReference type="ARBA" id="ARBA00030981"/>
    </source>
</evidence>
<keyword evidence="7" id="KW-0732">Signal</keyword>
<evidence type="ECO:0000256" key="4">
    <source>
        <dbReference type="ARBA" id="ARBA00022525"/>
    </source>
</evidence>
<evidence type="ECO:0000256" key="6">
    <source>
        <dbReference type="SAM" id="MobiDB-lite"/>
    </source>
</evidence>
<dbReference type="SUPFAM" id="SSF47266">
    <property type="entry name" value="4-helical cytokines"/>
    <property type="match status" value="1"/>
</dbReference>
<keyword evidence="4" id="KW-0964">Secreted</keyword>
<dbReference type="InterPro" id="IPR009079">
    <property type="entry name" value="4_helix_cytokine-like_core"/>
</dbReference>
<dbReference type="PANTHER" id="PTHR11724:SF1">
    <property type="entry name" value="LEPTIN"/>
    <property type="match status" value="1"/>
</dbReference>
<comment type="subcellular location">
    <subcellularLocation>
        <location evidence="1">Secreted</location>
    </subcellularLocation>
</comment>
<protein>
    <recommendedName>
        <fullName evidence="3">Leptin</fullName>
    </recommendedName>
    <alternativeName>
        <fullName evidence="5">Obesity factor</fullName>
    </alternativeName>
</protein>
<dbReference type="PANTHER" id="PTHR11724">
    <property type="entry name" value="LEPTIN"/>
    <property type="match status" value="1"/>
</dbReference>
<comment type="similarity">
    <text evidence="2">Belongs to the leptin family.</text>
</comment>